<dbReference type="AlphaFoldDB" id="A0A174GJ61"/>
<evidence type="ECO:0000256" key="1">
    <source>
        <dbReference type="ARBA" id="ARBA00022729"/>
    </source>
</evidence>
<protein>
    <recommendedName>
        <fullName evidence="3">G5 domain-containing protein</fullName>
    </recommendedName>
</protein>
<reference evidence="4 5" key="1">
    <citation type="submission" date="2016-06" db="EMBL/GenBank/DDBJ databases">
        <authorList>
            <person name="Kjaerup R.B."/>
            <person name="Dalgaard T.S."/>
            <person name="Juul-Madsen H.R."/>
        </authorList>
    </citation>
    <scope>NUCLEOTIDE SEQUENCE [LARGE SCALE GENOMIC DNA]</scope>
    <source>
        <strain evidence="4 5">373-A1</strain>
    </source>
</reference>
<dbReference type="Gene3D" id="2.20.230.10">
    <property type="entry name" value="Resuscitation-promoting factor rpfb"/>
    <property type="match status" value="1"/>
</dbReference>
<organism evidence="4 5">
    <name type="scientific">Clostridium paraputrificum</name>
    <dbReference type="NCBI Taxonomy" id="29363"/>
    <lineage>
        <taxon>Bacteria</taxon>
        <taxon>Bacillati</taxon>
        <taxon>Bacillota</taxon>
        <taxon>Clostridia</taxon>
        <taxon>Eubacteriales</taxon>
        <taxon>Clostridiaceae</taxon>
        <taxon>Clostridium</taxon>
    </lineage>
</organism>
<keyword evidence="5" id="KW-1185">Reference proteome</keyword>
<evidence type="ECO:0000313" key="5">
    <source>
        <dbReference type="Proteomes" id="UP000092714"/>
    </source>
</evidence>
<dbReference type="GO" id="GO:0019867">
    <property type="term" value="C:outer membrane"/>
    <property type="evidence" value="ECO:0007669"/>
    <property type="project" value="InterPro"/>
</dbReference>
<dbReference type="InterPro" id="IPR010611">
    <property type="entry name" value="3D_dom"/>
</dbReference>
<evidence type="ECO:0000256" key="2">
    <source>
        <dbReference type="SAM" id="Phobius"/>
    </source>
</evidence>
<dbReference type="GeneID" id="42776383"/>
<evidence type="ECO:0000313" key="4">
    <source>
        <dbReference type="EMBL" id="OBY10205.1"/>
    </source>
</evidence>
<dbReference type="SMART" id="SM01208">
    <property type="entry name" value="G5"/>
    <property type="match status" value="1"/>
</dbReference>
<feature type="transmembrane region" description="Helical" evidence="2">
    <location>
        <begin position="21"/>
        <end position="39"/>
    </location>
</feature>
<dbReference type="eggNOG" id="COG3583">
    <property type="taxonomic scope" value="Bacteria"/>
</dbReference>
<dbReference type="GO" id="GO:0004553">
    <property type="term" value="F:hydrolase activity, hydrolyzing O-glycosyl compounds"/>
    <property type="evidence" value="ECO:0007669"/>
    <property type="project" value="InterPro"/>
</dbReference>
<dbReference type="InterPro" id="IPR007137">
    <property type="entry name" value="DUF348"/>
</dbReference>
<dbReference type="Proteomes" id="UP000092714">
    <property type="component" value="Unassembled WGS sequence"/>
</dbReference>
<comment type="caution">
    <text evidence="4">The sequence shown here is derived from an EMBL/GenBank/DDBJ whole genome shotgun (WGS) entry which is preliminary data.</text>
</comment>
<dbReference type="EMBL" id="MAPZ01000024">
    <property type="protein sequence ID" value="OBY10205.1"/>
    <property type="molecule type" value="Genomic_DNA"/>
</dbReference>
<dbReference type="SUPFAM" id="SSF50685">
    <property type="entry name" value="Barwin-like endoglucanases"/>
    <property type="match status" value="1"/>
</dbReference>
<dbReference type="Pfam" id="PF06725">
    <property type="entry name" value="3D"/>
    <property type="match status" value="1"/>
</dbReference>
<dbReference type="RefSeq" id="WP_027098558.1">
    <property type="nucleotide sequence ID" value="NZ_CABHIH010000004.1"/>
</dbReference>
<dbReference type="Pfam" id="PF03990">
    <property type="entry name" value="DUF348"/>
    <property type="match status" value="2"/>
</dbReference>
<sequence>MVEKFKEHLKRSFSNGPKAKILLGLTALAVILTMTVVSMRKTVNISIDGSNETFVTYKGTVKDVLENQGIELGAKDKVQPSLESKVSENQEITIKKAVPVKVVIAGQELEIETAEDTIGEMLVAETDMLKEKGIEYQEGDDIVTPSVDTPIKSNLDVQVVQVTVEEVVETQVIPYSTKTTVDYTKDVSDKVVTRKGVNGEKEVTYKIVKHDGEVVSKEAVSQKPIKAAEDQLVVKGGAYITANRGGNIVGKKRLFMESTAYSGHGKTATGRTPVYNPGGLSTIAVDPRVIPLGSKVWVKGYGYAIAADTGGAIKGNIIDVYFNSSSQCKAWGRKYNVEVLVIAYPGEW</sequence>
<dbReference type="eggNOG" id="COG3584">
    <property type="taxonomic scope" value="Bacteria"/>
</dbReference>
<proteinExistence type="predicted"/>
<dbReference type="GO" id="GO:0009254">
    <property type="term" value="P:peptidoglycan turnover"/>
    <property type="evidence" value="ECO:0007669"/>
    <property type="project" value="InterPro"/>
</dbReference>
<name>A0A174GJ61_9CLOT</name>
<keyword evidence="1" id="KW-0732">Signal</keyword>
<dbReference type="InterPro" id="IPR051933">
    <property type="entry name" value="Resuscitation_pf_RpfB"/>
</dbReference>
<dbReference type="InterPro" id="IPR011098">
    <property type="entry name" value="G5_dom"/>
</dbReference>
<dbReference type="PROSITE" id="PS51109">
    <property type="entry name" value="G5"/>
    <property type="match status" value="1"/>
</dbReference>
<keyword evidence="2" id="KW-0472">Membrane</keyword>
<dbReference type="CDD" id="cd14667">
    <property type="entry name" value="3D_containing_proteins"/>
    <property type="match status" value="1"/>
</dbReference>
<accession>A0A174GJ61</accession>
<dbReference type="PANTHER" id="PTHR39160:SF4">
    <property type="entry name" value="RESUSCITATION-PROMOTING FACTOR RPFB"/>
    <property type="match status" value="1"/>
</dbReference>
<dbReference type="InterPro" id="IPR036908">
    <property type="entry name" value="RlpA-like_sf"/>
</dbReference>
<gene>
    <name evidence="4" type="ORF">CP373A1_11935</name>
</gene>
<dbReference type="InterPro" id="IPR059180">
    <property type="entry name" value="3D_YorM"/>
</dbReference>
<dbReference type="OrthoDB" id="9798935at2"/>
<dbReference type="PANTHER" id="PTHR39160">
    <property type="entry name" value="CELL WALL-BINDING PROTEIN YOCH"/>
    <property type="match status" value="1"/>
</dbReference>
<keyword evidence="2" id="KW-0812">Transmembrane</keyword>
<feature type="domain" description="G5" evidence="3">
    <location>
        <begin position="159"/>
        <end position="239"/>
    </location>
</feature>
<dbReference type="Pfam" id="PF07501">
    <property type="entry name" value="G5"/>
    <property type="match status" value="1"/>
</dbReference>
<keyword evidence="2" id="KW-1133">Transmembrane helix</keyword>
<dbReference type="Gene3D" id="2.40.40.10">
    <property type="entry name" value="RlpA-like domain"/>
    <property type="match status" value="1"/>
</dbReference>
<evidence type="ECO:0000259" key="3">
    <source>
        <dbReference type="PROSITE" id="PS51109"/>
    </source>
</evidence>